<dbReference type="EMBL" id="BARW01007474">
    <property type="protein sequence ID" value="GAI87641.1"/>
    <property type="molecule type" value="Genomic_DNA"/>
</dbReference>
<reference evidence="1" key="1">
    <citation type="journal article" date="2014" name="Front. Microbiol.">
        <title>High frequency of phylogenetically diverse reductive dehalogenase-homologous genes in deep subseafloor sedimentary metagenomes.</title>
        <authorList>
            <person name="Kawai M."/>
            <person name="Futagami T."/>
            <person name="Toyoda A."/>
            <person name="Takaki Y."/>
            <person name="Nishi S."/>
            <person name="Hori S."/>
            <person name="Arai W."/>
            <person name="Tsubouchi T."/>
            <person name="Morono Y."/>
            <person name="Uchiyama I."/>
            <person name="Ito T."/>
            <person name="Fujiyama A."/>
            <person name="Inagaki F."/>
            <person name="Takami H."/>
        </authorList>
    </citation>
    <scope>NUCLEOTIDE SEQUENCE</scope>
    <source>
        <strain evidence="1">Expedition CK06-06</strain>
    </source>
</reference>
<proteinExistence type="predicted"/>
<comment type="caution">
    <text evidence="1">The sequence shown here is derived from an EMBL/GenBank/DDBJ whole genome shotgun (WGS) entry which is preliminary data.</text>
</comment>
<evidence type="ECO:0000313" key="1">
    <source>
        <dbReference type="EMBL" id="GAI87641.1"/>
    </source>
</evidence>
<organism evidence="1">
    <name type="scientific">marine sediment metagenome</name>
    <dbReference type="NCBI Taxonomy" id="412755"/>
    <lineage>
        <taxon>unclassified sequences</taxon>
        <taxon>metagenomes</taxon>
        <taxon>ecological metagenomes</taxon>
    </lineage>
</organism>
<name>X1T8D7_9ZZZZ</name>
<sequence>MEYSIKHLTEEDRKAFKKTHELAETKEWAVMDGSIVFSVHDTELEAAAEQTKLNLAEKIFDLYEVWREGLSDRLGVSNETIDEAVQDHI</sequence>
<dbReference type="AlphaFoldDB" id="X1T8D7"/>
<accession>X1T8D7</accession>
<protein>
    <submittedName>
        <fullName evidence="1">Uncharacterized protein</fullName>
    </submittedName>
</protein>
<gene>
    <name evidence="1" type="ORF">S12H4_15542</name>
</gene>